<dbReference type="Proteomes" id="UP001595908">
    <property type="component" value="Unassembled WGS sequence"/>
</dbReference>
<evidence type="ECO:0000256" key="4">
    <source>
        <dbReference type="ARBA" id="ARBA00023163"/>
    </source>
</evidence>
<accession>A0ABV9VHJ2</accession>
<dbReference type="Pfam" id="PF08281">
    <property type="entry name" value="Sigma70_r4_2"/>
    <property type="match status" value="1"/>
</dbReference>
<feature type="domain" description="RNA polymerase sigma factor 70 region 4 type 2" evidence="5">
    <location>
        <begin position="112"/>
        <end position="158"/>
    </location>
</feature>
<comment type="similarity">
    <text evidence="1">Belongs to the sigma-70 factor family. ECF subfamily.</text>
</comment>
<protein>
    <submittedName>
        <fullName evidence="6">Sigma factor-like helix-turn-helix DNA-binding protein</fullName>
    </submittedName>
</protein>
<evidence type="ECO:0000313" key="7">
    <source>
        <dbReference type="Proteomes" id="UP001595908"/>
    </source>
</evidence>
<proteinExistence type="inferred from homology"/>
<organism evidence="6 7">
    <name type="scientific">Streptomyces atroolivaceus</name>
    <dbReference type="NCBI Taxonomy" id="66869"/>
    <lineage>
        <taxon>Bacteria</taxon>
        <taxon>Bacillati</taxon>
        <taxon>Actinomycetota</taxon>
        <taxon>Actinomycetes</taxon>
        <taxon>Kitasatosporales</taxon>
        <taxon>Streptomycetaceae</taxon>
        <taxon>Streptomyces</taxon>
    </lineage>
</organism>
<dbReference type="RefSeq" id="WP_157841766.1">
    <property type="nucleotide sequence ID" value="NZ_JBHSXG010000017.1"/>
</dbReference>
<evidence type="ECO:0000256" key="2">
    <source>
        <dbReference type="ARBA" id="ARBA00023015"/>
    </source>
</evidence>
<sequence>MRPVPWPAPAPASADGFGIQNRPPLTLTLPVEFTAFCLCYQERYVRYAQARSLDAGRARQIVESVLSALVVVWPSVIASDRPSRVAWKMLTAQVAWALSEADQARRRRIGDAAHLALPPSQADVVLLRYRLSLSRGETAELMGMKESEVALELAKALDSLQAQDRQRRDATPVFR</sequence>
<dbReference type="InterPro" id="IPR013249">
    <property type="entry name" value="RNA_pol_sigma70_r4_t2"/>
</dbReference>
<comment type="caution">
    <text evidence="6">The sequence shown here is derived from an EMBL/GenBank/DDBJ whole genome shotgun (WGS) entry which is preliminary data.</text>
</comment>
<dbReference type="InterPro" id="IPR036388">
    <property type="entry name" value="WH-like_DNA-bd_sf"/>
</dbReference>
<dbReference type="InterPro" id="IPR013324">
    <property type="entry name" value="RNA_pol_sigma_r3/r4-like"/>
</dbReference>
<evidence type="ECO:0000259" key="5">
    <source>
        <dbReference type="Pfam" id="PF08281"/>
    </source>
</evidence>
<dbReference type="EMBL" id="JBHSJE010000016">
    <property type="protein sequence ID" value="MFC4983399.1"/>
    <property type="molecule type" value="Genomic_DNA"/>
</dbReference>
<dbReference type="Gene3D" id="1.10.10.10">
    <property type="entry name" value="Winged helix-like DNA-binding domain superfamily/Winged helix DNA-binding domain"/>
    <property type="match status" value="1"/>
</dbReference>
<keyword evidence="4" id="KW-0804">Transcription</keyword>
<keyword evidence="2" id="KW-0805">Transcription regulation</keyword>
<evidence type="ECO:0000256" key="1">
    <source>
        <dbReference type="ARBA" id="ARBA00010641"/>
    </source>
</evidence>
<name>A0ABV9VHJ2_STRAZ</name>
<keyword evidence="3" id="KW-0731">Sigma factor</keyword>
<reference evidence="7" key="1">
    <citation type="journal article" date="2019" name="Int. J. Syst. Evol. Microbiol.">
        <title>The Global Catalogue of Microorganisms (GCM) 10K type strain sequencing project: providing services to taxonomists for standard genome sequencing and annotation.</title>
        <authorList>
            <consortium name="The Broad Institute Genomics Platform"/>
            <consortium name="The Broad Institute Genome Sequencing Center for Infectious Disease"/>
            <person name="Wu L."/>
            <person name="Ma J."/>
        </authorList>
    </citation>
    <scope>NUCLEOTIDE SEQUENCE [LARGE SCALE GENOMIC DNA]</scope>
    <source>
        <strain evidence="7">ICMP 257</strain>
    </source>
</reference>
<evidence type="ECO:0000313" key="6">
    <source>
        <dbReference type="EMBL" id="MFC4983399.1"/>
    </source>
</evidence>
<evidence type="ECO:0000256" key="3">
    <source>
        <dbReference type="ARBA" id="ARBA00023082"/>
    </source>
</evidence>
<keyword evidence="7" id="KW-1185">Reference proteome</keyword>
<dbReference type="SUPFAM" id="SSF88659">
    <property type="entry name" value="Sigma3 and sigma4 domains of RNA polymerase sigma factors"/>
    <property type="match status" value="1"/>
</dbReference>
<gene>
    <name evidence="6" type="ORF">ACFPL4_34560</name>
</gene>